<dbReference type="Proteomes" id="UP001355207">
    <property type="component" value="Chromosome 9"/>
</dbReference>
<organism evidence="2 3">
    <name type="scientific">Kwoniella dendrophila CBS 6074</name>
    <dbReference type="NCBI Taxonomy" id="1295534"/>
    <lineage>
        <taxon>Eukaryota</taxon>
        <taxon>Fungi</taxon>
        <taxon>Dikarya</taxon>
        <taxon>Basidiomycota</taxon>
        <taxon>Agaricomycotina</taxon>
        <taxon>Tremellomycetes</taxon>
        <taxon>Tremellales</taxon>
        <taxon>Cryptococcaceae</taxon>
        <taxon>Kwoniella</taxon>
    </lineage>
</organism>
<keyword evidence="3" id="KW-1185">Reference proteome</keyword>
<name>A0AAX4K2Q1_9TREE</name>
<feature type="region of interest" description="Disordered" evidence="1">
    <location>
        <begin position="1"/>
        <end position="96"/>
    </location>
</feature>
<proteinExistence type="predicted"/>
<feature type="compositionally biased region" description="Polar residues" evidence="1">
    <location>
        <begin position="57"/>
        <end position="93"/>
    </location>
</feature>
<reference evidence="2 3" key="1">
    <citation type="submission" date="2024-01" db="EMBL/GenBank/DDBJ databases">
        <title>Comparative genomics of Cryptococcus and Kwoniella reveals pathogenesis evolution and contrasting modes of karyotype evolution via chromosome fusion or intercentromeric recombination.</title>
        <authorList>
            <person name="Coelho M.A."/>
            <person name="David-Palma M."/>
            <person name="Shea T."/>
            <person name="Bowers K."/>
            <person name="McGinley-Smith S."/>
            <person name="Mohammad A.W."/>
            <person name="Gnirke A."/>
            <person name="Yurkov A.M."/>
            <person name="Nowrousian M."/>
            <person name="Sun S."/>
            <person name="Cuomo C.A."/>
            <person name="Heitman J."/>
        </authorList>
    </citation>
    <scope>NUCLEOTIDE SEQUENCE [LARGE SCALE GENOMIC DNA]</scope>
    <source>
        <strain evidence="2 3">CBS 6074</strain>
    </source>
</reference>
<dbReference type="EMBL" id="CP144106">
    <property type="protein sequence ID" value="WWC91822.1"/>
    <property type="molecule type" value="Genomic_DNA"/>
</dbReference>
<accession>A0AAX4K2Q1</accession>
<sequence>MVYHEDGTESYDGDDPDGLKKKEGPQPNYVEHKPRHFNYEPTYFTRTDSPRFHDSSVPDTSFQSTFSSPKATSTPHGSSDGQSTRQNSRSGLSVQERLEADERERAWSILSNGTLSLPPPNPKQSLLSNRMIFHDPNDSEVTEDRPTILVQKAQPSLFMDIDIHGGRSTATIGGVEREYDVPDLSWRYRINEKWLSNTSALPEREYLATLTPLQVVHEMIPSFPSSIKEERAKRFMDQAVAFRREYCRTSRDQYQFMGASHF</sequence>
<dbReference type="RefSeq" id="XP_066078584.1">
    <property type="nucleotide sequence ID" value="XM_066222487.1"/>
</dbReference>
<evidence type="ECO:0000313" key="3">
    <source>
        <dbReference type="Proteomes" id="UP001355207"/>
    </source>
</evidence>
<evidence type="ECO:0000313" key="2">
    <source>
        <dbReference type="EMBL" id="WWC91822.1"/>
    </source>
</evidence>
<evidence type="ECO:0000256" key="1">
    <source>
        <dbReference type="SAM" id="MobiDB-lite"/>
    </source>
</evidence>
<protein>
    <submittedName>
        <fullName evidence="2">Uncharacterized protein</fullName>
    </submittedName>
</protein>
<dbReference type="AlphaFoldDB" id="A0AAX4K2Q1"/>
<dbReference type="GeneID" id="91097438"/>
<gene>
    <name evidence="2" type="ORF">L201_006769</name>
</gene>